<dbReference type="PRINTS" id="PR00474">
    <property type="entry name" value="GLU5KINASE"/>
</dbReference>
<dbReference type="GO" id="GO:1901607">
    <property type="term" value="P:alpha-amino acid biosynthetic process"/>
    <property type="evidence" value="ECO:0007669"/>
    <property type="project" value="UniProtKB-ARBA"/>
</dbReference>
<keyword evidence="6" id="KW-0418">Kinase</keyword>
<evidence type="ECO:0000313" key="9">
    <source>
        <dbReference type="EMBL" id="GMM53242.1"/>
    </source>
</evidence>
<gene>
    <name evidence="9" type="ORF">DASB73_042050</name>
</gene>
<evidence type="ECO:0000256" key="4">
    <source>
        <dbReference type="ARBA" id="ARBA00022679"/>
    </source>
</evidence>
<dbReference type="InterPro" id="IPR036393">
    <property type="entry name" value="AceGlu_kinase-like_sf"/>
</dbReference>
<dbReference type="SUPFAM" id="SSF53633">
    <property type="entry name" value="Carbamate kinase-like"/>
    <property type="match status" value="1"/>
</dbReference>
<comment type="caution">
    <text evidence="9">The sequence shown here is derived from an EMBL/GenBank/DDBJ whole genome shotgun (WGS) entry which is preliminary data.</text>
</comment>
<dbReference type="AlphaFoldDB" id="A0AAV5RQP5"/>
<dbReference type="Pfam" id="PF01472">
    <property type="entry name" value="PUA"/>
    <property type="match status" value="1"/>
</dbReference>
<keyword evidence="3" id="KW-0641">Proline biosynthesis</keyword>
<keyword evidence="1" id="KW-0963">Cytoplasm</keyword>
<evidence type="ECO:0000256" key="3">
    <source>
        <dbReference type="ARBA" id="ARBA00022650"/>
    </source>
</evidence>
<dbReference type="InterPro" id="IPR015947">
    <property type="entry name" value="PUA-like_sf"/>
</dbReference>
<dbReference type="CDD" id="cd04242">
    <property type="entry name" value="AAK_G5K_ProB"/>
    <property type="match status" value="1"/>
</dbReference>
<organism evidence="9 10">
    <name type="scientific">Starmerella bacillaris</name>
    <name type="common">Yeast</name>
    <name type="synonym">Candida zemplinina</name>
    <dbReference type="NCBI Taxonomy" id="1247836"/>
    <lineage>
        <taxon>Eukaryota</taxon>
        <taxon>Fungi</taxon>
        <taxon>Dikarya</taxon>
        <taxon>Ascomycota</taxon>
        <taxon>Saccharomycotina</taxon>
        <taxon>Dipodascomycetes</taxon>
        <taxon>Dipodascales</taxon>
        <taxon>Trichomonascaceae</taxon>
        <taxon>Starmerella</taxon>
    </lineage>
</organism>
<accession>A0AAV5RQP5</accession>
<reference evidence="9 10" key="1">
    <citation type="journal article" date="2023" name="Elife">
        <title>Identification of key yeast species and microbe-microbe interactions impacting larval growth of Drosophila in the wild.</title>
        <authorList>
            <person name="Mure A."/>
            <person name="Sugiura Y."/>
            <person name="Maeda R."/>
            <person name="Honda K."/>
            <person name="Sakurai N."/>
            <person name="Takahashi Y."/>
            <person name="Watada M."/>
            <person name="Katoh T."/>
            <person name="Gotoh A."/>
            <person name="Gotoh Y."/>
            <person name="Taniguchi I."/>
            <person name="Nakamura K."/>
            <person name="Hayashi T."/>
            <person name="Katayama T."/>
            <person name="Uemura T."/>
            <person name="Hattori Y."/>
        </authorList>
    </citation>
    <scope>NUCLEOTIDE SEQUENCE [LARGE SCALE GENOMIC DNA]</scope>
    <source>
        <strain evidence="9 10">SB-73</strain>
    </source>
</reference>
<feature type="domain" description="PUA" evidence="8">
    <location>
        <begin position="288"/>
        <end position="371"/>
    </location>
</feature>
<dbReference type="Proteomes" id="UP001362899">
    <property type="component" value="Unassembled WGS sequence"/>
</dbReference>
<sequence>MKKILVIKLGTSSLFNESTMDTKLSNMAQLVEMAVNLRKNMGYQVCFVSSGGIAAGLQQMGLKTRPKTVSGVQAMAAIGQCRLMGLWERLFSQLNQPVAQVLLTRTDIADRMQYCNARAALQEMLDMGVIPIVNENDTLTSREARFGDNDTLSAMVAAMIGATHLFLLTDVACLYSANPRLDDSAHAIRYVADANAIMREVSTAGGGSSVGTGGMTTKIIAATLATAAGCDMYITSSETLQTVAGALEDDEQNISPDNSQYLYTKFAANKNQLRDREIWLLHSLTSAGKIEVDNGAYNALTRRNRAGLLPAGVTKVEGHFHAEECVDIVHDGKIVGRCLVNYSSIELERIKGYHSNDILGLLGYADSEYVAFRDNLAFYRHT</sequence>
<proteinExistence type="inferred from homology"/>
<dbReference type="GO" id="GO:0003723">
    <property type="term" value="F:RNA binding"/>
    <property type="evidence" value="ECO:0007669"/>
    <property type="project" value="InterPro"/>
</dbReference>
<dbReference type="GO" id="GO:0005524">
    <property type="term" value="F:ATP binding"/>
    <property type="evidence" value="ECO:0007669"/>
    <property type="project" value="UniProtKB-KW"/>
</dbReference>
<keyword evidence="4" id="KW-0808">Transferase</keyword>
<dbReference type="EMBL" id="BTGC01000008">
    <property type="protein sequence ID" value="GMM53242.1"/>
    <property type="molecule type" value="Genomic_DNA"/>
</dbReference>
<dbReference type="CDD" id="cd21157">
    <property type="entry name" value="PUA_G5K"/>
    <property type="match status" value="1"/>
</dbReference>
<evidence type="ECO:0000256" key="5">
    <source>
        <dbReference type="ARBA" id="ARBA00022741"/>
    </source>
</evidence>
<keyword evidence="5" id="KW-0547">Nucleotide-binding</keyword>
<dbReference type="InterPro" id="IPR001048">
    <property type="entry name" value="Asp/Glu/Uridylate_kinase"/>
</dbReference>
<evidence type="ECO:0000256" key="7">
    <source>
        <dbReference type="ARBA" id="ARBA00022840"/>
    </source>
</evidence>
<dbReference type="PANTHER" id="PTHR43654">
    <property type="entry name" value="GLUTAMATE 5-KINASE"/>
    <property type="match status" value="1"/>
</dbReference>
<dbReference type="InterPro" id="IPR005715">
    <property type="entry name" value="Glu_5kinase/COase_Synthase"/>
</dbReference>
<dbReference type="Gene3D" id="3.40.1160.10">
    <property type="entry name" value="Acetylglutamate kinase-like"/>
    <property type="match status" value="1"/>
</dbReference>
<protein>
    <submittedName>
        <fullName evidence="9">Glutamate 5-kinase</fullName>
    </submittedName>
</protein>
<dbReference type="Gene3D" id="2.30.130.10">
    <property type="entry name" value="PUA domain"/>
    <property type="match status" value="1"/>
</dbReference>
<dbReference type="PROSITE" id="PS50890">
    <property type="entry name" value="PUA"/>
    <property type="match status" value="1"/>
</dbReference>
<name>A0AAV5RQP5_STABA</name>
<dbReference type="Pfam" id="PF00696">
    <property type="entry name" value="AA_kinase"/>
    <property type="match status" value="1"/>
</dbReference>
<dbReference type="InterPro" id="IPR001057">
    <property type="entry name" value="Glu/AcGlu_kinase"/>
</dbReference>
<dbReference type="InterPro" id="IPR036974">
    <property type="entry name" value="PUA_sf"/>
</dbReference>
<dbReference type="FunFam" id="2.30.130.10:FF:000008">
    <property type="entry name" value="Glutamate 5-kinase"/>
    <property type="match status" value="1"/>
</dbReference>
<dbReference type="PANTHER" id="PTHR43654:SF3">
    <property type="entry name" value="GLUTAMATE 5-KINASE"/>
    <property type="match status" value="1"/>
</dbReference>
<evidence type="ECO:0000313" key="10">
    <source>
        <dbReference type="Proteomes" id="UP001362899"/>
    </source>
</evidence>
<dbReference type="NCBIfam" id="TIGR01027">
    <property type="entry name" value="proB"/>
    <property type="match status" value="1"/>
</dbReference>
<dbReference type="PIRSF" id="PIRSF000729">
    <property type="entry name" value="GK"/>
    <property type="match status" value="1"/>
</dbReference>
<dbReference type="GO" id="GO:0004349">
    <property type="term" value="F:glutamate 5-kinase activity"/>
    <property type="evidence" value="ECO:0007669"/>
    <property type="project" value="InterPro"/>
</dbReference>
<dbReference type="InterPro" id="IPR019797">
    <property type="entry name" value="Glutamate_5-kinase_CS"/>
</dbReference>
<evidence type="ECO:0000256" key="6">
    <source>
        <dbReference type="ARBA" id="ARBA00022777"/>
    </source>
</evidence>
<evidence type="ECO:0000259" key="8">
    <source>
        <dbReference type="SMART" id="SM00359"/>
    </source>
</evidence>
<dbReference type="GO" id="GO:0005829">
    <property type="term" value="C:cytosol"/>
    <property type="evidence" value="ECO:0007669"/>
    <property type="project" value="TreeGrafter"/>
</dbReference>
<evidence type="ECO:0000256" key="2">
    <source>
        <dbReference type="ARBA" id="ARBA00022605"/>
    </source>
</evidence>
<keyword evidence="7" id="KW-0067">ATP-binding</keyword>
<dbReference type="SUPFAM" id="SSF88697">
    <property type="entry name" value="PUA domain-like"/>
    <property type="match status" value="1"/>
</dbReference>
<keyword evidence="10" id="KW-1185">Reference proteome</keyword>
<dbReference type="HAMAP" id="MF_00456">
    <property type="entry name" value="ProB"/>
    <property type="match status" value="1"/>
</dbReference>
<keyword evidence="2" id="KW-0028">Amino-acid biosynthesis</keyword>
<dbReference type="PROSITE" id="PS00902">
    <property type="entry name" value="GLUTAMATE_5_KINASE"/>
    <property type="match status" value="1"/>
</dbReference>
<dbReference type="InterPro" id="IPR002478">
    <property type="entry name" value="PUA"/>
</dbReference>
<dbReference type="SMART" id="SM00359">
    <property type="entry name" value="PUA"/>
    <property type="match status" value="1"/>
</dbReference>
<dbReference type="InterPro" id="IPR041739">
    <property type="entry name" value="G5K_ProB"/>
</dbReference>
<dbReference type="FunFam" id="3.40.1160.10:FF:000018">
    <property type="entry name" value="Glutamate 5-kinase"/>
    <property type="match status" value="1"/>
</dbReference>
<dbReference type="InterPro" id="IPR011529">
    <property type="entry name" value="Glu_5kinase"/>
</dbReference>
<evidence type="ECO:0000256" key="1">
    <source>
        <dbReference type="ARBA" id="ARBA00022490"/>
    </source>
</evidence>